<comment type="caution">
    <text evidence="1">The sequence shown here is derived from an EMBL/GenBank/DDBJ whole genome shotgun (WGS) entry which is preliminary data.</text>
</comment>
<keyword evidence="2" id="KW-1185">Reference proteome</keyword>
<reference evidence="1" key="1">
    <citation type="submission" date="2022-07" db="EMBL/GenBank/DDBJ databases">
        <title>Phylogenomic reconstructions and comparative analyses of Kickxellomycotina fungi.</title>
        <authorList>
            <person name="Reynolds N.K."/>
            <person name="Stajich J.E."/>
            <person name="Barry K."/>
            <person name="Grigoriev I.V."/>
            <person name="Crous P."/>
            <person name="Smith M.E."/>
        </authorList>
    </citation>
    <scope>NUCLEOTIDE SEQUENCE</scope>
    <source>
        <strain evidence="1">Benny 63K</strain>
    </source>
</reference>
<proteinExistence type="predicted"/>
<dbReference type="EMBL" id="JANBPG010000908">
    <property type="protein sequence ID" value="KAJ1892955.1"/>
    <property type="molecule type" value="Genomic_DNA"/>
</dbReference>
<sequence>MRSAPAANKPTANGSGSGSGSSNGSNGGSGSPTNAGGFAAGNPSDRAPDLSGNGSLAGAPMPEGAESRRYTHDMMMRLFKSQELSDGFVVSEHVFSADSLDPVSLSELSNKEQEILAGSVNSGTSKRYNGNQQQQQAQQQQANRQQQQLQAQQQQSSNFYSRSGPGMQRSGSQSMLPGARAKSKDDQPRGSDRADHGSLEFNGGADHPYGIPGGGTADEDDDGSSSLWARQSIVRDTVGTFGADGVFRMGAAEDSDLLEGPPSRGTTRGDPLRDIGDYASRAASPAVSVSRMGGAGMLLQSQSQGRLAAARSPTVNRTHSGVNHGGSSWDDLGSKQSTTMQQQMLVERAEQMKWWYRDPQGSIQGPFSATNMQDWFSADYFPADLQVCHEGSAGFEALSSLVARIGNPQSVFIFAALVFITQSIQQRSGINTPATPAAMSRAPSAIQLTMQDADAHVSAVAAAAGISSAGALDNLQQDVRNMSNGVNAPFSASAGMFGGGAPSGDISTARSSASGTPSAGTGTSTAATQAAQLSLLLNEQFLLVSAINDRQHTIVTVQEQLQQSLTKLMQDLTQESNAIHFRAQIDRVPVQTDLLFALQQRFQSAEERLRYESAQFTQIQGAHIAQLEAKIDPVIRDIVLRSGPAFALNFISQQLQDLSKQIAGEANSQQVDSPASAQAAQEPASTVLDSASRDVARATPLSMATDETASESAIAKPTSNAPSSSAATVELARQSSETLQAADSVSEAQVKLSGMDISGNTNTNTGANADSSAISKNNSAKNAGASKQSADKPSAIKAAAAPSAKASAAKAKHTAQTVSSKGTAIATATATAPVTTTATTTPPTVAKPSKSEPKASSTLPSVTLTAQATPAPWSTSANTKAKQPKKSLLQIQQEEEEAMKKRQLADEQNRAQNVISRGFAGSYADRLGGSSGGAVAPPRSLASIMEEQSKETAKANTASTFTASVVANSRTDTLRTLSLADTVPPVSASQPPRSAVPSLSPQPSAWGTSTGSIGNSAAAAFASSVAAATAASNAASKQQAAKPAAKEPVSVSITSTTNIAVMPSMEFLEWCYSRLGSLQGIDINKFIEVLLTFPTQPAETTLEIIAEQIYAYSSTLNGRAFAEDFVKRRRRDFGAVRNGSLKSAPVNWMQVLGSSAAKSTTSDASTATSGIGSGFARIANTGSSGSRGSSTDSSFQVVSKKGRK</sequence>
<evidence type="ECO:0000313" key="1">
    <source>
        <dbReference type="EMBL" id="KAJ1892955.1"/>
    </source>
</evidence>
<protein>
    <submittedName>
        <fullName evidence="1">Kinesin-like protein</fullName>
    </submittedName>
</protein>
<evidence type="ECO:0000313" key="2">
    <source>
        <dbReference type="Proteomes" id="UP001150581"/>
    </source>
</evidence>
<name>A0ACC1ICV4_9FUNG</name>
<accession>A0ACC1ICV4</accession>
<dbReference type="Proteomes" id="UP001150581">
    <property type="component" value="Unassembled WGS sequence"/>
</dbReference>
<organism evidence="1 2">
    <name type="scientific">Kickxella alabastrina</name>
    <dbReference type="NCBI Taxonomy" id="61397"/>
    <lineage>
        <taxon>Eukaryota</taxon>
        <taxon>Fungi</taxon>
        <taxon>Fungi incertae sedis</taxon>
        <taxon>Zoopagomycota</taxon>
        <taxon>Kickxellomycotina</taxon>
        <taxon>Kickxellomycetes</taxon>
        <taxon>Kickxellales</taxon>
        <taxon>Kickxellaceae</taxon>
        <taxon>Kickxella</taxon>
    </lineage>
</organism>
<gene>
    <name evidence="1" type="primary">SMY2_1</name>
    <name evidence="1" type="ORF">LPJ66_006043</name>
</gene>